<sequence>MPFVDMQKDTITVSLRTLEELLGTYRGAYGFCRYATKTKARNSDYVQSLNDHNATDVITKLLCN</sequence>
<keyword evidence="2" id="KW-1185">Reference proteome</keyword>
<protein>
    <submittedName>
        <fullName evidence="1">Uncharacterized protein</fullName>
    </submittedName>
</protein>
<dbReference type="EMBL" id="PQXM01001567">
    <property type="protein sequence ID" value="TGO53726.1"/>
    <property type="molecule type" value="Genomic_DNA"/>
</dbReference>
<accession>A0A4Z1HXE2</accession>
<proteinExistence type="predicted"/>
<organism evidence="1 2">
    <name type="scientific">Botrytis elliptica</name>
    <dbReference type="NCBI Taxonomy" id="278938"/>
    <lineage>
        <taxon>Eukaryota</taxon>
        <taxon>Fungi</taxon>
        <taxon>Dikarya</taxon>
        <taxon>Ascomycota</taxon>
        <taxon>Pezizomycotina</taxon>
        <taxon>Leotiomycetes</taxon>
        <taxon>Helotiales</taxon>
        <taxon>Sclerotiniaceae</taxon>
        <taxon>Botrytis</taxon>
    </lineage>
</organism>
<evidence type="ECO:0000313" key="1">
    <source>
        <dbReference type="EMBL" id="TGO53726.1"/>
    </source>
</evidence>
<gene>
    <name evidence="1" type="ORF">BELL_1569g00010</name>
</gene>
<evidence type="ECO:0000313" key="2">
    <source>
        <dbReference type="Proteomes" id="UP000297229"/>
    </source>
</evidence>
<name>A0A4Z1HXE2_9HELO</name>
<reference evidence="1 2" key="1">
    <citation type="submission" date="2017-12" db="EMBL/GenBank/DDBJ databases">
        <title>Comparative genomics of Botrytis spp.</title>
        <authorList>
            <person name="Valero-Jimenez C.A."/>
            <person name="Tapia P."/>
            <person name="Veloso J."/>
            <person name="Silva-Moreno E."/>
            <person name="Staats M."/>
            <person name="Valdes J.H."/>
            <person name="Van Kan J.A.L."/>
        </authorList>
    </citation>
    <scope>NUCLEOTIDE SEQUENCE [LARGE SCALE GENOMIC DNA]</scope>
    <source>
        <strain evidence="1 2">Be9601</strain>
    </source>
</reference>
<comment type="caution">
    <text evidence="1">The sequence shown here is derived from an EMBL/GenBank/DDBJ whole genome shotgun (WGS) entry which is preliminary data.</text>
</comment>
<dbReference type="Proteomes" id="UP000297229">
    <property type="component" value="Unassembled WGS sequence"/>
</dbReference>
<dbReference type="AlphaFoldDB" id="A0A4Z1HXE2"/>